<accession>A0ABS2CFW1</accession>
<protein>
    <submittedName>
        <fullName evidence="3">Uncharacterized protein</fullName>
    </submittedName>
</protein>
<gene>
    <name evidence="3" type="ORF">JQN70_00025</name>
</gene>
<organism evidence="3 4">
    <name type="scientific">Phycicoccus sonneratiae</name>
    <dbReference type="NCBI Taxonomy" id="2807628"/>
    <lineage>
        <taxon>Bacteria</taxon>
        <taxon>Bacillati</taxon>
        <taxon>Actinomycetota</taxon>
        <taxon>Actinomycetes</taxon>
        <taxon>Micrococcales</taxon>
        <taxon>Intrasporangiaceae</taxon>
        <taxon>Phycicoccus</taxon>
    </lineage>
</organism>
<evidence type="ECO:0000313" key="4">
    <source>
        <dbReference type="Proteomes" id="UP001430172"/>
    </source>
</evidence>
<evidence type="ECO:0000256" key="1">
    <source>
        <dbReference type="SAM" id="MobiDB-lite"/>
    </source>
</evidence>
<name>A0ABS2CFW1_9MICO</name>
<comment type="caution">
    <text evidence="3">The sequence shown here is derived from an EMBL/GenBank/DDBJ whole genome shotgun (WGS) entry which is preliminary data.</text>
</comment>
<evidence type="ECO:0000313" key="3">
    <source>
        <dbReference type="EMBL" id="MBM6398768.1"/>
    </source>
</evidence>
<keyword evidence="4" id="KW-1185">Reference proteome</keyword>
<keyword evidence="2" id="KW-0732">Signal</keyword>
<dbReference type="RefSeq" id="WP_204129270.1">
    <property type="nucleotide sequence ID" value="NZ_JAFDVD010000001.1"/>
</dbReference>
<dbReference type="EMBL" id="JAFDVD010000001">
    <property type="protein sequence ID" value="MBM6398768.1"/>
    <property type="molecule type" value="Genomic_DNA"/>
</dbReference>
<feature type="region of interest" description="Disordered" evidence="1">
    <location>
        <begin position="111"/>
        <end position="137"/>
    </location>
</feature>
<sequence length="340" mass="35975">MLAVGVTAAVAGLVAPAAAHAAPAAAEATRTTRVVDQVRFSGAQVVAEAGRDRGQARADAAKRDFLASQARSGVLWDGTEVASATLGRDTDVAYSTNIDLTQVRTALVEQADGEQSSEIQAVGEPKAASTSSAQGFRAGSDSLKNVAGQVNGSYSGGALTVQVSGDKLTSAWERYRVKESKTDRNIYYYGHWATAVGKVVSGGNDHHPGTIDIRSRPKVGHRGDFLQMRNYWPKESGTNCDDYNVSIGILGFSAGLPLGNCEGFTPDPNASDILMKNVWSDGACRDSRSEYADLGMAVDVRTSASTALLSDYSYARFEEAICDQDSGDDIRVIYADPGWS</sequence>
<evidence type="ECO:0000256" key="2">
    <source>
        <dbReference type="SAM" id="SignalP"/>
    </source>
</evidence>
<feature type="chain" id="PRO_5046463698" evidence="2">
    <location>
        <begin position="22"/>
        <end position="340"/>
    </location>
</feature>
<reference evidence="3" key="1">
    <citation type="submission" date="2021-02" db="EMBL/GenBank/DDBJ databases">
        <title>Phycicoccus sp. MQZ13P-5T, whole genome shotgun sequence.</title>
        <authorList>
            <person name="Tuo L."/>
        </authorList>
    </citation>
    <scope>NUCLEOTIDE SEQUENCE</scope>
    <source>
        <strain evidence="3">MQZ13P-5</strain>
    </source>
</reference>
<dbReference type="Proteomes" id="UP001430172">
    <property type="component" value="Unassembled WGS sequence"/>
</dbReference>
<proteinExistence type="predicted"/>
<feature type="signal peptide" evidence="2">
    <location>
        <begin position="1"/>
        <end position="21"/>
    </location>
</feature>